<organism evidence="2 3">
    <name type="scientific">Caenorhabditis briggsae</name>
    <dbReference type="NCBI Taxonomy" id="6238"/>
    <lineage>
        <taxon>Eukaryota</taxon>
        <taxon>Metazoa</taxon>
        <taxon>Ecdysozoa</taxon>
        <taxon>Nematoda</taxon>
        <taxon>Chromadorea</taxon>
        <taxon>Rhabditida</taxon>
        <taxon>Rhabditina</taxon>
        <taxon>Rhabditomorpha</taxon>
        <taxon>Rhabditoidea</taxon>
        <taxon>Rhabditidae</taxon>
        <taxon>Peloderinae</taxon>
        <taxon>Caenorhabditis</taxon>
    </lineage>
</organism>
<dbReference type="WormBase" id="CBG25932">
    <property type="protein sequence ID" value="CBP45541"/>
    <property type="gene ID" value="WBGene00087346"/>
</dbReference>
<sequence>MKLLTLLKMMKTALIDLLGADEMGYAQKMLDEEAWKLEGGEDEVSLKTIQKKTGLSDASGHEPMGRVSSIISFLPLI</sequence>
<feature type="chain" id="PRO_5002846617" evidence="1">
    <location>
        <begin position="21"/>
        <end position="77"/>
    </location>
</feature>
<keyword evidence="1" id="KW-0732">Signal</keyword>
<dbReference type="InParanoid" id="B6IK64"/>
<evidence type="ECO:0000313" key="4">
    <source>
        <dbReference type="WormBase" id="CBG25932"/>
    </source>
</evidence>
<dbReference type="GeneID" id="68917414"/>
<proteinExistence type="predicted"/>
<evidence type="ECO:0000313" key="2">
    <source>
        <dbReference type="EMBL" id="CAS00294.1"/>
    </source>
</evidence>
<name>B6IK64_CAEBR</name>
<dbReference type="RefSeq" id="XP_045099853.1">
    <property type="nucleotide sequence ID" value="XM_045244041.1"/>
</dbReference>
<reference evidence="2 3" key="1">
    <citation type="journal article" date="2003" name="PLoS Biol.">
        <title>The genome sequence of Caenorhabditis briggsae: a platform for comparative genomics.</title>
        <authorList>
            <person name="Stein L.D."/>
            <person name="Bao Z."/>
            <person name="Blasiar D."/>
            <person name="Blumenthal T."/>
            <person name="Brent M.R."/>
            <person name="Chen N."/>
            <person name="Chinwalla A."/>
            <person name="Clarke L."/>
            <person name="Clee C."/>
            <person name="Coghlan A."/>
            <person name="Coulson A."/>
            <person name="D'Eustachio P."/>
            <person name="Fitch D.H."/>
            <person name="Fulton L.A."/>
            <person name="Fulton R.E."/>
            <person name="Griffiths-Jones S."/>
            <person name="Harris T.W."/>
            <person name="Hillier L.W."/>
            <person name="Kamath R."/>
            <person name="Kuwabara P.E."/>
            <person name="Mardis E.R."/>
            <person name="Marra M.A."/>
            <person name="Miner T.L."/>
            <person name="Minx P."/>
            <person name="Mullikin J.C."/>
            <person name="Plumb R.W."/>
            <person name="Rogers J."/>
            <person name="Schein J.E."/>
            <person name="Sohrmann M."/>
            <person name="Spieth J."/>
            <person name="Stajich J.E."/>
            <person name="Wei C."/>
            <person name="Willey D."/>
            <person name="Wilson R.K."/>
            <person name="Durbin R."/>
            <person name="Waterston R.H."/>
        </authorList>
    </citation>
    <scope>NUCLEOTIDE SEQUENCE [LARGE SCALE GENOMIC DNA]</scope>
    <source>
        <strain evidence="2 3">AF16</strain>
    </source>
</reference>
<gene>
    <name evidence="2 4" type="ORF">CBG25932</name>
    <name evidence="2" type="ORF">CBG_25932</name>
</gene>
<evidence type="ECO:0000313" key="3">
    <source>
        <dbReference type="Proteomes" id="UP000008549"/>
    </source>
</evidence>
<protein>
    <submittedName>
        <fullName evidence="2">Protein CBG25932</fullName>
    </submittedName>
</protein>
<reference evidence="2 3" key="2">
    <citation type="journal article" date="2011" name="PLoS Genet.">
        <title>Caenorhabditis briggsae recombinant inbred line genotypes reveal inter-strain incompatibility and the evolution of recombination.</title>
        <authorList>
            <person name="Ross J.A."/>
            <person name="Koboldt D.C."/>
            <person name="Staisch J.E."/>
            <person name="Chamberlin H.M."/>
            <person name="Gupta B.P."/>
            <person name="Miller R.D."/>
            <person name="Baird S.E."/>
            <person name="Haag E.S."/>
        </authorList>
    </citation>
    <scope>NUCLEOTIDE SEQUENCE [LARGE SCALE GENOMIC DNA]</scope>
    <source>
        <strain evidence="2 3">AF16</strain>
    </source>
</reference>
<dbReference type="AlphaFoldDB" id="B6IK64"/>
<dbReference type="HOGENOM" id="CLU_2640309_0_0_1"/>
<accession>B6IK64</accession>
<keyword evidence="3" id="KW-1185">Reference proteome</keyword>
<dbReference type="EMBL" id="HE600949">
    <property type="protein sequence ID" value="CAS00294.1"/>
    <property type="molecule type" value="Genomic_DNA"/>
</dbReference>
<dbReference type="KEGG" id="cbr:CBG_25932"/>
<feature type="signal peptide" evidence="1">
    <location>
        <begin position="1"/>
        <end position="20"/>
    </location>
</feature>
<dbReference type="CTD" id="68917414"/>
<dbReference type="Proteomes" id="UP000008549">
    <property type="component" value="Unassembled WGS sequence"/>
</dbReference>
<evidence type="ECO:0000256" key="1">
    <source>
        <dbReference type="SAM" id="SignalP"/>
    </source>
</evidence>